<dbReference type="RefSeq" id="WP_336349135.1">
    <property type="nucleotide sequence ID" value="NZ_JAZAQL010000001.1"/>
</dbReference>
<sequence>MRRWLVAVGVGAFALAGAVAATVGESTAGSVLGPVAAAVAVVAAAWVAYAGGGDRLGPLPAVESPVASDPPGARLNVALGSLVGRAHVELTPRGVRDALRRAATAVVSVREGVPGSVARERVDDGSWTEDAVAARYLASEWSLPESSVAERVRDALGVGGDRPVVVAARAAADAVAERAGIHGDGDAPSSSWFPPAAGLGAVPHTVSLPASAADGGGEASDGDGGEDASVGEDAGTVRRERARTGRYRGAGAFALVALGVGTFAGSPATAFAGAVAAAYVAWGGAASAPSVDLAVSRSLSTTDPDPGERVRVAVTVENVGDDALRECRVVDGVPAALSVVDGSARAHCSLASGDATSFEYVVEARRGVHAYEGALAVVTDRAGAIEERHVVHAPDELECVPPLGDATRDVPLREHTTRYAGNVDTDEGGSGLEFFGTREYRRGDPLSRVDWNRFARTGALSTVEFREERAASIVLVVDGRAAGYVAPDAGGPHALDRAVDAAGSLYDALVASGNRVGVAAVSTSECWLPPGSGRGHRERVRDLLATNPALSPVPAARNLRVTQSVDRLRRRIPDGAQVFFLTPLCDDRAATIARRFEAGGRAVTVLSPDPTLARTPSHRLARVGRRLRVTGLRGSGVRVVDWAWDEPLGVALSRTTVWGDGR</sequence>
<feature type="domain" description="DUF58" evidence="4">
    <location>
        <begin position="437"/>
        <end position="603"/>
    </location>
</feature>
<evidence type="ECO:0000313" key="6">
    <source>
        <dbReference type="Proteomes" id="UP001596395"/>
    </source>
</evidence>
<evidence type="ECO:0000259" key="3">
    <source>
        <dbReference type="Pfam" id="PF01345"/>
    </source>
</evidence>
<dbReference type="Gene3D" id="2.60.40.10">
    <property type="entry name" value="Immunoglobulins"/>
    <property type="match status" value="1"/>
</dbReference>
<feature type="domain" description="DUF11" evidence="3">
    <location>
        <begin position="292"/>
        <end position="350"/>
    </location>
</feature>
<feature type="transmembrane region" description="Helical" evidence="2">
    <location>
        <begin position="249"/>
        <end position="282"/>
    </location>
</feature>
<dbReference type="Pfam" id="PF23933">
    <property type="entry name" value="DUF7269"/>
    <property type="match status" value="1"/>
</dbReference>
<evidence type="ECO:0000256" key="2">
    <source>
        <dbReference type="SAM" id="Phobius"/>
    </source>
</evidence>
<dbReference type="Proteomes" id="UP001596395">
    <property type="component" value="Unassembled WGS sequence"/>
</dbReference>
<protein>
    <submittedName>
        <fullName evidence="5">DUF58 domain-containing protein</fullName>
    </submittedName>
</protein>
<feature type="compositionally biased region" description="Acidic residues" evidence="1">
    <location>
        <begin position="220"/>
        <end position="230"/>
    </location>
</feature>
<dbReference type="PANTHER" id="PTHR33608">
    <property type="entry name" value="BLL2464 PROTEIN"/>
    <property type="match status" value="1"/>
</dbReference>
<name>A0ABD5VEP3_9EURY</name>
<keyword evidence="6" id="KW-1185">Reference proteome</keyword>
<proteinExistence type="predicted"/>
<dbReference type="AlphaFoldDB" id="A0ABD5VEP3"/>
<dbReference type="InterPro" id="IPR002881">
    <property type="entry name" value="DUF58"/>
</dbReference>
<accession>A0ABD5VEP3</accession>
<evidence type="ECO:0000313" key="5">
    <source>
        <dbReference type="EMBL" id="MFC6952143.1"/>
    </source>
</evidence>
<dbReference type="InterPro" id="IPR055693">
    <property type="entry name" value="DUF7269"/>
</dbReference>
<reference evidence="5 6" key="1">
    <citation type="journal article" date="2019" name="Int. J. Syst. Evol. Microbiol.">
        <title>The Global Catalogue of Microorganisms (GCM) 10K type strain sequencing project: providing services to taxonomists for standard genome sequencing and annotation.</title>
        <authorList>
            <consortium name="The Broad Institute Genomics Platform"/>
            <consortium name="The Broad Institute Genome Sequencing Center for Infectious Disease"/>
            <person name="Wu L."/>
            <person name="Ma J."/>
        </authorList>
    </citation>
    <scope>NUCLEOTIDE SEQUENCE [LARGE SCALE GENOMIC DNA]</scope>
    <source>
        <strain evidence="5 6">GX26</strain>
    </source>
</reference>
<feature type="transmembrane region" description="Helical" evidence="2">
    <location>
        <begin position="30"/>
        <end position="49"/>
    </location>
</feature>
<evidence type="ECO:0000256" key="1">
    <source>
        <dbReference type="SAM" id="MobiDB-lite"/>
    </source>
</evidence>
<evidence type="ECO:0000259" key="4">
    <source>
        <dbReference type="Pfam" id="PF01882"/>
    </source>
</evidence>
<comment type="caution">
    <text evidence="5">The sequence shown here is derived from an EMBL/GenBank/DDBJ whole genome shotgun (WGS) entry which is preliminary data.</text>
</comment>
<dbReference type="Pfam" id="PF01345">
    <property type="entry name" value="DUF11"/>
    <property type="match status" value="1"/>
</dbReference>
<keyword evidence="2" id="KW-0812">Transmembrane</keyword>
<dbReference type="InterPro" id="IPR013783">
    <property type="entry name" value="Ig-like_fold"/>
</dbReference>
<dbReference type="EMBL" id="JBHSXN010000001">
    <property type="protein sequence ID" value="MFC6952143.1"/>
    <property type="molecule type" value="Genomic_DNA"/>
</dbReference>
<dbReference type="Pfam" id="PF01882">
    <property type="entry name" value="DUF58"/>
    <property type="match status" value="1"/>
</dbReference>
<keyword evidence="2" id="KW-1133">Transmembrane helix</keyword>
<gene>
    <name evidence="5" type="ORF">ACFQGB_04635</name>
</gene>
<feature type="region of interest" description="Disordered" evidence="1">
    <location>
        <begin position="207"/>
        <end position="242"/>
    </location>
</feature>
<organism evidence="5 6">
    <name type="scientific">Halorubellus litoreus</name>
    <dbReference type="NCBI Taxonomy" id="755308"/>
    <lineage>
        <taxon>Archaea</taxon>
        <taxon>Methanobacteriati</taxon>
        <taxon>Methanobacteriota</taxon>
        <taxon>Stenosarchaea group</taxon>
        <taxon>Halobacteria</taxon>
        <taxon>Halobacteriales</taxon>
        <taxon>Halorubellaceae</taxon>
        <taxon>Halorubellus</taxon>
    </lineage>
</organism>
<keyword evidence="2" id="KW-0472">Membrane</keyword>
<dbReference type="PANTHER" id="PTHR33608:SF6">
    <property type="entry name" value="BLL2464 PROTEIN"/>
    <property type="match status" value="1"/>
</dbReference>
<dbReference type="InterPro" id="IPR001434">
    <property type="entry name" value="OmcB-like_DUF11"/>
</dbReference>